<dbReference type="InterPro" id="IPR000504">
    <property type="entry name" value="RRM_dom"/>
</dbReference>
<dbReference type="PROSITE" id="PS50102">
    <property type="entry name" value="RRM"/>
    <property type="match status" value="2"/>
</dbReference>
<reference evidence="6" key="1">
    <citation type="submission" date="2014-01" db="EMBL/GenBank/DDBJ databases">
        <authorList>
            <person name="Aslett M."/>
        </authorList>
    </citation>
    <scope>NUCLEOTIDE SEQUENCE</scope>
    <source>
        <strain evidence="6">CDC</strain>
    </source>
</reference>
<dbReference type="VEuPathDB" id="PlasmoDB:PRG01_0419200"/>
<evidence type="ECO:0000256" key="2">
    <source>
        <dbReference type="ARBA" id="ARBA00023242"/>
    </source>
</evidence>
<evidence type="ECO:0000259" key="5">
    <source>
        <dbReference type="PROSITE" id="PS50102"/>
    </source>
</evidence>
<dbReference type="GO" id="GO:0000785">
    <property type="term" value="C:chromatin"/>
    <property type="evidence" value="ECO:0007669"/>
    <property type="project" value="TreeGrafter"/>
</dbReference>
<keyword evidence="3" id="KW-0694">RNA-binding</keyword>
<dbReference type="GO" id="GO:0005654">
    <property type="term" value="C:nucleoplasm"/>
    <property type="evidence" value="ECO:0007669"/>
    <property type="project" value="TreeGrafter"/>
</dbReference>
<dbReference type="InterPro" id="IPR012677">
    <property type="entry name" value="Nucleotide-bd_a/b_plait_sf"/>
</dbReference>
<keyword evidence="7" id="KW-1185">Reference proteome</keyword>
<evidence type="ECO:0000256" key="4">
    <source>
        <dbReference type="SAM" id="MobiDB-lite"/>
    </source>
</evidence>
<dbReference type="InterPro" id="IPR035979">
    <property type="entry name" value="RBD_domain_sf"/>
</dbReference>
<reference evidence="6" key="2">
    <citation type="submission" date="2014-05" db="EMBL/GenBank/DDBJ databases">
        <title>The genome sequences of chimpanzee malaria parasites reveal the path to human adaptation.</title>
        <authorList>
            <person name="Otto T.D."/>
            <person name="Rayner J.C."/>
            <person name="Boehme U."/>
            <person name="Pain A."/>
            <person name="Spottiswoode N."/>
            <person name="Sanders M."/>
            <person name="Quail M."/>
            <person name="Ollomo B."/>
            <person name="Renaud F."/>
            <person name="Thomas A.W."/>
            <person name="Prugnolle F."/>
            <person name="Conway D.J."/>
            <person name="Newbold C."/>
            <person name="Berriman M."/>
        </authorList>
    </citation>
    <scope>NUCLEOTIDE SEQUENCE [LARGE SCALE GENOMIC DNA]</scope>
    <source>
        <strain evidence="6">CDC</strain>
    </source>
</reference>
<evidence type="ECO:0000256" key="3">
    <source>
        <dbReference type="PROSITE-ProRule" id="PRU00176"/>
    </source>
</evidence>
<protein>
    <submittedName>
        <fullName evidence="6">RNA-binding protein, putative</fullName>
    </submittedName>
</protein>
<dbReference type="Proteomes" id="UP000027581">
    <property type="component" value="Unassembled WGS sequence"/>
</dbReference>
<dbReference type="VEuPathDB" id="PlasmoDB:PRCDC_0412000"/>
<dbReference type="SMART" id="SM00360">
    <property type="entry name" value="RRM"/>
    <property type="match status" value="2"/>
</dbReference>
<evidence type="ECO:0000313" key="6">
    <source>
        <dbReference type="EMBL" id="CDO62790.1"/>
    </source>
</evidence>
<dbReference type="FunFam" id="3.30.70.330:FF:000869">
    <property type="entry name" value="Putative RNA-binding protein"/>
    <property type="match status" value="1"/>
</dbReference>
<comment type="subcellular location">
    <subcellularLocation>
        <location evidence="1">Nucleus</location>
    </subcellularLocation>
</comment>
<keyword evidence="2" id="KW-0539">Nucleus</keyword>
<sequence length="363" mass="42253">MMIENDETLNELHNDEEFCIKEQLSHVDHDEKVHVDSIVKKNECAHNYEQREKRDRSSSVDSKPEIKKICRCHESNCSKSSKYEKSSCGSKNKSGDSLSTASTGINECANNSKNLNEPFKFFIGGIPQYITSKHITEYFEQYGTVQHVVIAQDHETKRNRGFAFVTMASHINKERILRDTHELNGKRVDVREENNTTPSDIQRKIFVGGLNYYWTKDTLESYFSTFGEIDVVQIVLDSSGRSRCFGFVVFSNENSVAKVLKHKRHKIYDKMVEVRKAEPKKPKMSIKRSNNKNFSKFPPHIPFMAPFPPCNKETMAQWANFMYNTCGVPFLFNQRFQNLPDFYSNYNYYQNSLENIQQSEYNN</sequence>
<dbReference type="PhylomeDB" id="A0A060RNS7"/>
<proteinExistence type="predicted"/>
<dbReference type="GO" id="GO:0003723">
    <property type="term" value="F:RNA binding"/>
    <property type="evidence" value="ECO:0007669"/>
    <property type="project" value="UniProtKB-UniRule"/>
</dbReference>
<dbReference type="EMBL" id="HG810765">
    <property type="protein sequence ID" value="CDO62790.1"/>
    <property type="molecule type" value="Genomic_DNA"/>
</dbReference>
<organism evidence="6 7">
    <name type="scientific">Plasmodium reichenowi</name>
    <dbReference type="NCBI Taxonomy" id="5854"/>
    <lineage>
        <taxon>Eukaryota</taxon>
        <taxon>Sar</taxon>
        <taxon>Alveolata</taxon>
        <taxon>Apicomplexa</taxon>
        <taxon>Aconoidasida</taxon>
        <taxon>Haemosporida</taxon>
        <taxon>Plasmodiidae</taxon>
        <taxon>Plasmodium</taxon>
        <taxon>Plasmodium (Laverania)</taxon>
    </lineage>
</organism>
<gene>
    <name evidence="6" type="ORF">PRCDC_0412000</name>
</gene>
<evidence type="ECO:0000313" key="7">
    <source>
        <dbReference type="Proteomes" id="UP000027581"/>
    </source>
</evidence>
<dbReference type="SUPFAM" id="SSF54928">
    <property type="entry name" value="RNA-binding domain, RBD"/>
    <property type="match status" value="2"/>
</dbReference>
<name>A0A060RNS7_PLARE</name>
<evidence type="ECO:0000256" key="1">
    <source>
        <dbReference type="ARBA" id="ARBA00004123"/>
    </source>
</evidence>
<dbReference type="Gene3D" id="3.30.70.330">
    <property type="match status" value="2"/>
</dbReference>
<feature type="region of interest" description="Disordered" evidence="4">
    <location>
        <begin position="79"/>
        <end position="101"/>
    </location>
</feature>
<dbReference type="GO" id="GO:0010468">
    <property type="term" value="P:regulation of gene expression"/>
    <property type="evidence" value="ECO:0007669"/>
    <property type="project" value="TreeGrafter"/>
</dbReference>
<feature type="domain" description="RRM" evidence="5">
    <location>
        <begin position="203"/>
        <end position="279"/>
    </location>
</feature>
<dbReference type="AlphaFoldDB" id="A0A060RNS7"/>
<accession>A0A060RNS7</accession>
<dbReference type="PANTHER" id="PTHR48033:SF10">
    <property type="entry name" value="RNA-BINDING PROTEIN SQUID"/>
    <property type="match status" value="1"/>
</dbReference>
<dbReference type="PANTHER" id="PTHR48033">
    <property type="entry name" value="RNA-BINDING (RRM/RBD/RNP MOTIFS) FAMILY PROTEIN"/>
    <property type="match status" value="1"/>
</dbReference>
<feature type="domain" description="RRM" evidence="5">
    <location>
        <begin position="119"/>
        <end position="195"/>
    </location>
</feature>
<dbReference type="Pfam" id="PF00076">
    <property type="entry name" value="RRM_1"/>
    <property type="match status" value="2"/>
</dbReference>